<dbReference type="PANTHER" id="PTHR32063">
    <property type="match status" value="1"/>
</dbReference>
<keyword evidence="3" id="KW-1133">Transmembrane helix</keyword>
<evidence type="ECO:0000256" key="1">
    <source>
        <dbReference type="ARBA" id="ARBA00023125"/>
    </source>
</evidence>
<evidence type="ECO:0000313" key="5">
    <source>
        <dbReference type="EMBL" id="QHZ50387.1"/>
    </source>
</evidence>
<name>A0A6C0QNX8_9BACL</name>
<feature type="transmembrane region" description="Helical" evidence="3">
    <location>
        <begin position="5"/>
        <end position="21"/>
    </location>
</feature>
<evidence type="ECO:0000259" key="4">
    <source>
        <dbReference type="PROSITE" id="PS50977"/>
    </source>
</evidence>
<gene>
    <name evidence="5" type="ORF">ERICV_01216</name>
</gene>
<dbReference type="PROSITE" id="PS50977">
    <property type="entry name" value="HTH_TETR_2"/>
    <property type="match status" value="1"/>
</dbReference>
<organism evidence="5 6">
    <name type="scientific">Paenibacillus larvae subsp. larvae</name>
    <dbReference type="NCBI Taxonomy" id="147375"/>
    <lineage>
        <taxon>Bacteria</taxon>
        <taxon>Bacillati</taxon>
        <taxon>Bacillota</taxon>
        <taxon>Bacilli</taxon>
        <taxon>Bacillales</taxon>
        <taxon>Paenibacillaceae</taxon>
        <taxon>Paenibacillus</taxon>
    </lineage>
</organism>
<keyword evidence="3" id="KW-0472">Membrane</keyword>
<dbReference type="SUPFAM" id="SSF46689">
    <property type="entry name" value="Homeodomain-like"/>
    <property type="match status" value="1"/>
</dbReference>
<dbReference type="Gene3D" id="1.10.10.60">
    <property type="entry name" value="Homeodomain-like"/>
    <property type="match status" value="1"/>
</dbReference>
<evidence type="ECO:0000256" key="2">
    <source>
        <dbReference type="PROSITE-ProRule" id="PRU00335"/>
    </source>
</evidence>
<accession>A0A6C0QNX8</accession>
<dbReference type="Proteomes" id="UP000464330">
    <property type="component" value="Chromosome"/>
</dbReference>
<dbReference type="InterPro" id="IPR001647">
    <property type="entry name" value="HTH_TetR"/>
</dbReference>
<dbReference type="InterPro" id="IPR009057">
    <property type="entry name" value="Homeodomain-like_sf"/>
</dbReference>
<evidence type="ECO:0000313" key="6">
    <source>
        <dbReference type="Proteomes" id="UP000464330"/>
    </source>
</evidence>
<dbReference type="AlphaFoldDB" id="A0A6C0QNX8"/>
<dbReference type="InterPro" id="IPR001036">
    <property type="entry name" value="Acrflvin-R"/>
</dbReference>
<dbReference type="EMBL" id="CP019717">
    <property type="protein sequence ID" value="QHZ50387.1"/>
    <property type="molecule type" value="Genomic_DNA"/>
</dbReference>
<dbReference type="PRINTS" id="PR00702">
    <property type="entry name" value="ACRIFLAVINRP"/>
</dbReference>
<dbReference type="GO" id="GO:0005886">
    <property type="term" value="C:plasma membrane"/>
    <property type="evidence" value="ECO:0007669"/>
    <property type="project" value="TreeGrafter"/>
</dbReference>
<dbReference type="Gene3D" id="1.20.1640.10">
    <property type="entry name" value="Multidrug efflux transporter AcrB transmembrane domain"/>
    <property type="match status" value="2"/>
</dbReference>
<dbReference type="GO" id="GO:0042910">
    <property type="term" value="F:xenobiotic transmembrane transporter activity"/>
    <property type="evidence" value="ECO:0007669"/>
    <property type="project" value="TreeGrafter"/>
</dbReference>
<dbReference type="SUPFAM" id="SSF82866">
    <property type="entry name" value="Multidrug efflux transporter AcrB transmembrane domain"/>
    <property type="match status" value="1"/>
</dbReference>
<feature type="transmembrane region" description="Helical" evidence="3">
    <location>
        <begin position="101"/>
        <end position="121"/>
    </location>
</feature>
<feature type="DNA-binding region" description="H-T-H motif" evidence="2">
    <location>
        <begin position="211"/>
        <end position="230"/>
    </location>
</feature>
<sequence>MLDKAVFGALFAVIIILLFLRNIRTTLISIVSIPLSLLIAVLVLKQMDISLNIMTLGAMTVAIGRIVDDSIVVIENIYRRMSLTSERLKGKELILSATREMFMPIMSSTIVTIAVFLPLAAVSGPIGELFTPFALTIVFALMASLLVAITIVPKMGHAMFKNGIRKKTSEQEHDKPGRMAGFYQSVLKWALNHKWITFGAAILLLAYHATSIQEIVDTAGIAKGSLYFYFKSKEDLLLSLLKYYYDLLRSTINIISQDTHLSSRERLAKQMLAQFEFLTENKDFIMMLMHESSLYSNETFRQFGLWVQFPIRSMVLPKNCGYLWGRNKALWGRYGIYSECCDPAVFLVQYDF</sequence>
<evidence type="ECO:0000256" key="3">
    <source>
        <dbReference type="SAM" id="Phobius"/>
    </source>
</evidence>
<reference evidence="5 6" key="1">
    <citation type="journal article" date="2020" name="Int. J. Med. Microbiol.">
        <title>Discovery of Paenibacillus larvae ERIC V: Phenotypic and genomic comparison to genotypes ERIC I-IV reveal different inventories of virulence factors which correlate with epidemiological prevalences of American Foulbrood.</title>
        <authorList>
            <person name="Beims H."/>
            <person name="Bunk B."/>
            <person name="Erler S."/>
            <person name="Mohr K.I."/>
            <person name="Sproer C."/>
            <person name="Pradella S."/>
            <person name="Gunther G."/>
            <person name="Rohde M."/>
            <person name="von der Ohe W."/>
            <person name="Steinert M."/>
        </authorList>
    </citation>
    <scope>NUCLEOTIDE SEQUENCE [LARGE SCALE GENOMIC DNA]</scope>
    <source>
        <strain evidence="5">Eric_V</strain>
    </source>
</reference>
<keyword evidence="1 2" id="KW-0238">DNA-binding</keyword>
<keyword evidence="3" id="KW-0812">Transmembrane</keyword>
<proteinExistence type="predicted"/>
<feature type="transmembrane region" description="Helical" evidence="3">
    <location>
        <begin position="27"/>
        <end position="44"/>
    </location>
</feature>
<feature type="transmembrane region" description="Helical" evidence="3">
    <location>
        <begin position="133"/>
        <end position="152"/>
    </location>
</feature>
<dbReference type="GO" id="GO:0003677">
    <property type="term" value="F:DNA binding"/>
    <property type="evidence" value="ECO:0007669"/>
    <property type="project" value="UniProtKB-UniRule"/>
</dbReference>
<dbReference type="Pfam" id="PF00873">
    <property type="entry name" value="ACR_tran"/>
    <property type="match status" value="1"/>
</dbReference>
<feature type="domain" description="HTH tetR-type" evidence="4">
    <location>
        <begin position="190"/>
        <end position="248"/>
    </location>
</feature>
<protein>
    <submittedName>
        <fullName evidence="5">Putative transporter protein</fullName>
    </submittedName>
</protein>
<dbReference type="PANTHER" id="PTHR32063:SF0">
    <property type="entry name" value="SWARMING MOTILITY PROTEIN SWRC"/>
    <property type="match status" value="1"/>
</dbReference>